<dbReference type="Gene3D" id="3.30.70.1230">
    <property type="entry name" value="Nucleotide cyclase"/>
    <property type="match status" value="1"/>
</dbReference>
<proteinExistence type="predicted"/>
<dbReference type="OrthoDB" id="9806704at2"/>
<dbReference type="PROSITE" id="PS50125">
    <property type="entry name" value="GUANYLATE_CYCLASE_2"/>
    <property type="match status" value="1"/>
</dbReference>
<dbReference type="PROSITE" id="PS51257">
    <property type="entry name" value="PROKAR_LIPOPROTEIN"/>
    <property type="match status" value="1"/>
</dbReference>
<name>A0A366HKM1_9BACT</name>
<feature type="transmembrane region" description="Helical" evidence="1">
    <location>
        <begin position="7"/>
        <end position="26"/>
    </location>
</feature>
<dbReference type="GO" id="GO:0035556">
    <property type="term" value="P:intracellular signal transduction"/>
    <property type="evidence" value="ECO:0007669"/>
    <property type="project" value="InterPro"/>
</dbReference>
<keyword evidence="5" id="KW-1185">Reference proteome</keyword>
<comment type="caution">
    <text evidence="4">The sequence shown here is derived from an EMBL/GenBank/DDBJ whole genome shotgun (WGS) entry which is preliminary data.</text>
</comment>
<dbReference type="PANTHER" id="PTHR43081">
    <property type="entry name" value="ADENYLATE CYCLASE, TERMINAL-DIFFERENTIATION SPECIFIC-RELATED"/>
    <property type="match status" value="1"/>
</dbReference>
<dbReference type="SMART" id="SM00044">
    <property type="entry name" value="CYCc"/>
    <property type="match status" value="1"/>
</dbReference>
<dbReference type="GO" id="GO:0016020">
    <property type="term" value="C:membrane"/>
    <property type="evidence" value="ECO:0007669"/>
    <property type="project" value="InterPro"/>
</dbReference>
<dbReference type="Pfam" id="PF00211">
    <property type="entry name" value="Guanylate_cyc"/>
    <property type="match status" value="1"/>
</dbReference>
<dbReference type="Proteomes" id="UP000253426">
    <property type="component" value="Unassembled WGS sequence"/>
</dbReference>
<dbReference type="GO" id="GO:0006171">
    <property type="term" value="P:cAMP biosynthetic process"/>
    <property type="evidence" value="ECO:0007669"/>
    <property type="project" value="TreeGrafter"/>
</dbReference>
<feature type="domain" description="Guanylate cyclase" evidence="2">
    <location>
        <begin position="303"/>
        <end position="435"/>
    </location>
</feature>
<dbReference type="GO" id="GO:0004016">
    <property type="term" value="F:adenylate cyclase activity"/>
    <property type="evidence" value="ECO:0007669"/>
    <property type="project" value="UniProtKB-ARBA"/>
</dbReference>
<dbReference type="AlphaFoldDB" id="A0A366HKM1"/>
<dbReference type="SUPFAM" id="SSF158472">
    <property type="entry name" value="HAMP domain-like"/>
    <property type="match status" value="1"/>
</dbReference>
<protein>
    <submittedName>
        <fullName evidence="4">Adenylate cyclase</fullName>
    </submittedName>
</protein>
<dbReference type="PANTHER" id="PTHR43081:SF1">
    <property type="entry name" value="ADENYLATE CYCLASE, TERMINAL-DIFFERENTIATION SPECIFIC"/>
    <property type="match status" value="1"/>
</dbReference>
<evidence type="ECO:0000313" key="4">
    <source>
        <dbReference type="EMBL" id="RBP42670.1"/>
    </source>
</evidence>
<dbReference type="InterPro" id="IPR001054">
    <property type="entry name" value="A/G_cyclase"/>
</dbReference>
<dbReference type="EMBL" id="QNRR01000006">
    <property type="protein sequence ID" value="RBP42670.1"/>
    <property type="molecule type" value="Genomic_DNA"/>
</dbReference>
<dbReference type="PROSITE" id="PS50885">
    <property type="entry name" value="HAMP"/>
    <property type="match status" value="1"/>
</dbReference>
<dbReference type="InterPro" id="IPR050697">
    <property type="entry name" value="Adenylyl/Guanylyl_Cyclase_3/4"/>
</dbReference>
<accession>A0A366HKM1</accession>
<reference evidence="4 5" key="1">
    <citation type="submission" date="2018-06" db="EMBL/GenBank/DDBJ databases">
        <title>Genomic Encyclopedia of Type Strains, Phase IV (KMG-IV): sequencing the most valuable type-strain genomes for metagenomic binning, comparative biology and taxonomic classification.</title>
        <authorList>
            <person name="Goeker M."/>
        </authorList>
    </citation>
    <scope>NUCLEOTIDE SEQUENCE [LARGE SCALE GENOMIC DNA]</scope>
    <source>
        <strain evidence="4 5">DSM 25532</strain>
    </source>
</reference>
<evidence type="ECO:0000259" key="3">
    <source>
        <dbReference type="PROSITE" id="PS50885"/>
    </source>
</evidence>
<dbReference type="Gene3D" id="6.10.340.10">
    <property type="match status" value="1"/>
</dbReference>
<organism evidence="4 5">
    <name type="scientific">Roseimicrobium gellanilyticum</name>
    <dbReference type="NCBI Taxonomy" id="748857"/>
    <lineage>
        <taxon>Bacteria</taxon>
        <taxon>Pseudomonadati</taxon>
        <taxon>Verrucomicrobiota</taxon>
        <taxon>Verrucomicrobiia</taxon>
        <taxon>Verrucomicrobiales</taxon>
        <taxon>Verrucomicrobiaceae</taxon>
        <taxon>Roseimicrobium</taxon>
    </lineage>
</organism>
<keyword evidence="1" id="KW-0472">Membrane</keyword>
<dbReference type="InterPro" id="IPR003660">
    <property type="entry name" value="HAMP_dom"/>
</dbReference>
<sequence length="489" mass="53610">MRYRTKLSIALVGVTALSCGLLLWLVYHGASDLLFKQVQGRVLAIASTGALNFPVEEHERLRSRADETSADYLKVEKHLRAVRDTNQDPDMRVIFVYTMRPSIKEPGGWDYIADGEEQGSKDKSHIGDPVTFQGIAGTELILDKAKANPDYTMDEFGVWLTASVPLRDASGKSVGLMAVDVAADSVRAEMRRMLFITMGAVAIASVLSLLASLKLAKWASSPLTLVKATLNEISSGNLEARINLDRDDEFGEVGRAVNRMALSLQERAALKGTLSRSVPGHVAERLASARDLPALTGKRQRITVMFCDIHNFTRLSATLEPEKVFGFLNEFFEEMIEAIFQHHGSLDKMLGDGLMALFGAPEEDPHHAVNALEAAMDMQARLSKIQQKWIPGPSRNFSIGIGLHTGDALVGNLGSKERMEYTAIGETVRIAARLEAATEENRCAILLSRDTASEIPVRIPLRQVNVLTVRGLMQSMAVFTPQPTEPAKS</sequence>
<keyword evidence="1" id="KW-0812">Transmembrane</keyword>
<dbReference type="RefSeq" id="WP_113959787.1">
    <property type="nucleotide sequence ID" value="NZ_QNRR01000006.1"/>
</dbReference>
<evidence type="ECO:0000313" key="5">
    <source>
        <dbReference type="Proteomes" id="UP000253426"/>
    </source>
</evidence>
<dbReference type="SMART" id="SM00304">
    <property type="entry name" value="HAMP"/>
    <property type="match status" value="1"/>
</dbReference>
<dbReference type="InterPro" id="IPR029787">
    <property type="entry name" value="Nucleotide_cyclase"/>
</dbReference>
<dbReference type="SUPFAM" id="SSF55073">
    <property type="entry name" value="Nucleotide cyclase"/>
    <property type="match status" value="1"/>
</dbReference>
<dbReference type="Pfam" id="PF00672">
    <property type="entry name" value="HAMP"/>
    <property type="match status" value="1"/>
</dbReference>
<evidence type="ECO:0000259" key="2">
    <source>
        <dbReference type="PROSITE" id="PS50125"/>
    </source>
</evidence>
<dbReference type="CDD" id="cd06225">
    <property type="entry name" value="HAMP"/>
    <property type="match status" value="1"/>
</dbReference>
<feature type="domain" description="HAMP" evidence="3">
    <location>
        <begin position="217"/>
        <end position="269"/>
    </location>
</feature>
<keyword evidence="1" id="KW-1133">Transmembrane helix</keyword>
<gene>
    <name evidence="4" type="ORF">DES53_106379</name>
</gene>
<evidence type="ECO:0000256" key="1">
    <source>
        <dbReference type="SAM" id="Phobius"/>
    </source>
</evidence>
<dbReference type="CDD" id="cd07302">
    <property type="entry name" value="CHD"/>
    <property type="match status" value="1"/>
</dbReference>